<organism evidence="1 2">
    <name type="scientific">Chryseobacterium balustinum</name>
    <dbReference type="NCBI Taxonomy" id="246"/>
    <lineage>
        <taxon>Bacteria</taxon>
        <taxon>Pseudomonadati</taxon>
        <taxon>Bacteroidota</taxon>
        <taxon>Flavobacteriia</taxon>
        <taxon>Flavobacteriales</taxon>
        <taxon>Weeksellaceae</taxon>
        <taxon>Chryseobacterium group</taxon>
        <taxon>Chryseobacterium</taxon>
    </lineage>
</organism>
<sequence>MKELHMLINILDNLPNNNLRRNYLESIRKDPNIGRHDLLRLACNVLQESDFIESKYKVSFVDSLKDIFKKQFKTTLRGSVE</sequence>
<keyword evidence="2" id="KW-1185">Reference proteome</keyword>
<proteinExistence type="predicted"/>
<evidence type="ECO:0000313" key="2">
    <source>
        <dbReference type="Proteomes" id="UP000190669"/>
    </source>
</evidence>
<evidence type="ECO:0000313" key="1">
    <source>
        <dbReference type="EMBL" id="SKB93949.1"/>
    </source>
</evidence>
<protein>
    <submittedName>
        <fullName evidence="1">Uncharacterized protein</fullName>
    </submittedName>
</protein>
<reference evidence="1 2" key="1">
    <citation type="submission" date="2017-02" db="EMBL/GenBank/DDBJ databases">
        <authorList>
            <person name="Varghese N."/>
            <person name="Submissions S."/>
        </authorList>
    </citation>
    <scope>NUCLEOTIDE SEQUENCE [LARGE SCALE GENOMIC DNA]</scope>
    <source>
        <strain evidence="1 2">DSM 16775</strain>
    </source>
</reference>
<dbReference type="RefSeq" id="WP_079466086.1">
    <property type="nucleotide sequence ID" value="NZ_CP033935.1"/>
</dbReference>
<gene>
    <name evidence="1" type="ORF">SAMN05421800_11556</name>
</gene>
<dbReference type="EMBL" id="FUZE01000015">
    <property type="protein sequence ID" value="SKB93949.1"/>
    <property type="molecule type" value="Genomic_DNA"/>
</dbReference>
<accession>A0ABY1LE83</accession>
<dbReference type="Proteomes" id="UP000190669">
    <property type="component" value="Unassembled WGS sequence"/>
</dbReference>
<name>A0ABY1LE83_9FLAO</name>
<comment type="caution">
    <text evidence="1">The sequence shown here is derived from an EMBL/GenBank/DDBJ whole genome shotgun (WGS) entry which is preliminary data.</text>
</comment>